<dbReference type="GO" id="GO:0006528">
    <property type="term" value="P:asparagine metabolic process"/>
    <property type="evidence" value="ECO:0007669"/>
    <property type="project" value="InterPro"/>
</dbReference>
<feature type="active site" evidence="6">
    <location>
        <position position="103"/>
    </location>
</feature>
<evidence type="ECO:0000256" key="6">
    <source>
        <dbReference type="PROSITE-ProRule" id="PRU10100"/>
    </source>
</evidence>
<dbReference type="EMBL" id="LFYT02000024">
    <property type="protein sequence ID" value="PVE41743.1"/>
    <property type="molecule type" value="Genomic_DNA"/>
</dbReference>
<dbReference type="Pfam" id="PF00710">
    <property type="entry name" value="Asparaginase"/>
    <property type="match status" value="1"/>
</dbReference>
<dbReference type="Gene3D" id="3.40.50.1170">
    <property type="entry name" value="L-asparaginase, N-terminal domain"/>
    <property type="match status" value="1"/>
</dbReference>
<dbReference type="OrthoDB" id="9788068at2"/>
<gene>
    <name evidence="9" type="ORF">H663_015530</name>
</gene>
<dbReference type="PIRSF" id="PIRSF001220">
    <property type="entry name" value="L-ASNase_gatD"/>
    <property type="match status" value="1"/>
</dbReference>
<dbReference type="PROSITE" id="PS51732">
    <property type="entry name" value="ASN_GLN_ASE_3"/>
    <property type="match status" value="1"/>
</dbReference>
<evidence type="ECO:0000256" key="1">
    <source>
        <dbReference type="ARBA" id="ARBA00010518"/>
    </source>
</evidence>
<dbReference type="PANTHER" id="PTHR11707:SF28">
    <property type="entry name" value="60 KDA LYSOPHOSPHOLIPASE"/>
    <property type="match status" value="1"/>
</dbReference>
<dbReference type="SMART" id="SM00870">
    <property type="entry name" value="Asparaginase"/>
    <property type="match status" value="1"/>
</dbReference>
<dbReference type="RefSeq" id="WP_083451267.1">
    <property type="nucleotide sequence ID" value="NZ_LFYT02000024.1"/>
</dbReference>
<evidence type="ECO:0000256" key="3">
    <source>
        <dbReference type="PIRSR" id="PIRSR001220-1"/>
    </source>
</evidence>
<feature type="active site" evidence="5">
    <location>
        <position position="20"/>
    </location>
</feature>
<dbReference type="Proteomes" id="UP000037507">
    <property type="component" value="Unassembled WGS sequence"/>
</dbReference>
<dbReference type="PANTHER" id="PTHR11707">
    <property type="entry name" value="L-ASPARAGINASE"/>
    <property type="match status" value="1"/>
</dbReference>
<dbReference type="CDD" id="cd08964">
    <property type="entry name" value="L-asparaginase_II"/>
    <property type="match status" value="1"/>
</dbReference>
<dbReference type="InterPro" id="IPR037152">
    <property type="entry name" value="L-asparaginase_N_sf"/>
</dbReference>
<dbReference type="Pfam" id="PF17763">
    <property type="entry name" value="Asparaginase_C"/>
    <property type="match status" value="1"/>
</dbReference>
<feature type="binding site" evidence="4">
    <location>
        <begin position="103"/>
        <end position="104"/>
    </location>
    <ligand>
        <name>substrate</name>
    </ligand>
</feature>
<dbReference type="InterPro" id="IPR027473">
    <property type="entry name" value="L-asparaginase_C"/>
</dbReference>
<feature type="domain" description="L-asparaginase N-terminal" evidence="7">
    <location>
        <begin position="11"/>
        <end position="202"/>
    </location>
</feature>
<proteinExistence type="inferred from homology"/>
<dbReference type="FunFam" id="3.40.50.1170:FF:000001">
    <property type="entry name" value="L-asparaginase 2"/>
    <property type="match status" value="1"/>
</dbReference>
<evidence type="ECO:0000256" key="2">
    <source>
        <dbReference type="ARBA" id="ARBA00022801"/>
    </source>
</evidence>
<evidence type="ECO:0000259" key="8">
    <source>
        <dbReference type="Pfam" id="PF17763"/>
    </source>
</evidence>
<protein>
    <submittedName>
        <fullName evidence="9">L-asparaginase</fullName>
    </submittedName>
</protein>
<evidence type="ECO:0000256" key="4">
    <source>
        <dbReference type="PIRSR" id="PIRSR001220-2"/>
    </source>
</evidence>
<dbReference type="SFLD" id="SFLDS00057">
    <property type="entry name" value="Glutaminase/Asparaginase"/>
    <property type="match status" value="1"/>
</dbReference>
<dbReference type="PIRSF" id="PIRSF500176">
    <property type="entry name" value="L_ASNase"/>
    <property type="match status" value="1"/>
</dbReference>
<dbReference type="InterPro" id="IPR027475">
    <property type="entry name" value="Asparaginase/glutaminase_AS2"/>
</dbReference>
<feature type="active site" description="O-isoaspartyl threonine intermediate" evidence="3">
    <location>
        <position position="20"/>
    </location>
</feature>
<dbReference type="InterPro" id="IPR020827">
    <property type="entry name" value="Asparaginase/glutaminase_AS1"/>
</dbReference>
<dbReference type="InterPro" id="IPR036152">
    <property type="entry name" value="Asp/glu_Ase-like_sf"/>
</dbReference>
<evidence type="ECO:0000313" key="10">
    <source>
        <dbReference type="Proteomes" id="UP000037507"/>
    </source>
</evidence>
<dbReference type="PRINTS" id="PR00139">
    <property type="entry name" value="ASNGLNASE"/>
</dbReference>
<dbReference type="Gene3D" id="3.40.50.40">
    <property type="match status" value="1"/>
</dbReference>
<dbReference type="InterPro" id="IPR006034">
    <property type="entry name" value="Asparaginase/glutaminase-like"/>
</dbReference>
<dbReference type="AlphaFoldDB" id="A0A2T7UAM2"/>
<feature type="binding site" evidence="4">
    <location>
        <position position="70"/>
    </location>
    <ligand>
        <name>substrate</name>
    </ligand>
</feature>
<dbReference type="STRING" id="1293045.H663_15150"/>
<organism evidence="9 10">
    <name type="scientific">Limnohabitans planktonicus II-D5</name>
    <dbReference type="NCBI Taxonomy" id="1293045"/>
    <lineage>
        <taxon>Bacteria</taxon>
        <taxon>Pseudomonadati</taxon>
        <taxon>Pseudomonadota</taxon>
        <taxon>Betaproteobacteria</taxon>
        <taxon>Burkholderiales</taxon>
        <taxon>Comamonadaceae</taxon>
        <taxon>Limnohabitans</taxon>
    </lineage>
</organism>
<comment type="similarity">
    <text evidence="1">Belongs to the asparaginase 1 family.</text>
</comment>
<reference evidence="9" key="1">
    <citation type="submission" date="2017-04" db="EMBL/GenBank/DDBJ databases">
        <title>Unexpected and diverse lifestyles within the genus Limnohabitans.</title>
        <authorList>
            <person name="Kasalicky V."/>
            <person name="Mehrshad M."/>
            <person name="Andrei S.-A."/>
            <person name="Salcher M."/>
            <person name="Kratochvilova H."/>
            <person name="Simek K."/>
            <person name="Ghai R."/>
        </authorList>
    </citation>
    <scope>NUCLEOTIDE SEQUENCE [LARGE SCALE GENOMIC DNA]</scope>
    <source>
        <strain evidence="9">II-D5</strain>
    </source>
</reference>
<dbReference type="InterPro" id="IPR027474">
    <property type="entry name" value="L-asparaginase_N"/>
</dbReference>
<keyword evidence="2" id="KW-0378">Hydrolase</keyword>
<evidence type="ECO:0000313" key="9">
    <source>
        <dbReference type="EMBL" id="PVE41743.1"/>
    </source>
</evidence>
<name>A0A2T7UAM2_9BURK</name>
<sequence length="321" mass="33820">MQVFEVKKIGKIVVLGTGGTIAGTAASASDHTGYTAGQLGVQHLLDAVPGLNDVLQDVALVGEQVAQLDSKDMDHATWQILAQRCSHWLAQIDVGGLVITHGTDTLEETAWFLQQVLHSTKPVVLTCAMRPATALAPDGPQNLLDAMAVVLDPMARGVLAVSAGRIHSARDVQKVHPYRLDAFSSGEAGPRGWVEQGQVRWSGPCHAPEPHAHAPQALAQAVADWPWVAVLHCHAGADARQVRALVDAGAKGLVVAGTGNGTVHRSLLTTLAEAQKQGVALRLVSRCAEGQIVGQLAALQLAPLGLNVYKARISLMLDLMQ</sequence>
<feature type="domain" description="Asparaginase/glutaminase C-terminal" evidence="8">
    <location>
        <begin position="228"/>
        <end position="319"/>
    </location>
</feature>
<keyword evidence="10" id="KW-1185">Reference proteome</keyword>
<evidence type="ECO:0000259" key="7">
    <source>
        <dbReference type="Pfam" id="PF00710"/>
    </source>
</evidence>
<dbReference type="GO" id="GO:0004067">
    <property type="term" value="F:asparaginase activity"/>
    <property type="evidence" value="ECO:0007669"/>
    <property type="project" value="UniProtKB-UniRule"/>
</dbReference>
<evidence type="ECO:0000256" key="5">
    <source>
        <dbReference type="PROSITE-ProRule" id="PRU10099"/>
    </source>
</evidence>
<dbReference type="PROSITE" id="PS00917">
    <property type="entry name" value="ASN_GLN_ASE_2"/>
    <property type="match status" value="1"/>
</dbReference>
<dbReference type="InterPro" id="IPR040919">
    <property type="entry name" value="Asparaginase_C"/>
</dbReference>
<dbReference type="PROSITE" id="PS00144">
    <property type="entry name" value="ASN_GLN_ASE_1"/>
    <property type="match status" value="1"/>
</dbReference>
<dbReference type="InterPro" id="IPR004550">
    <property type="entry name" value="AsnASE_II"/>
</dbReference>
<comment type="caution">
    <text evidence="9">The sequence shown here is derived from an EMBL/GenBank/DDBJ whole genome shotgun (WGS) entry which is preliminary data.</text>
</comment>
<dbReference type="SUPFAM" id="SSF53774">
    <property type="entry name" value="Glutaminase/Asparaginase"/>
    <property type="match status" value="1"/>
</dbReference>
<accession>A0A2T7UAM2</accession>